<dbReference type="Gene3D" id="2.50.20.10">
    <property type="entry name" value="Lipoprotein localisation LolA/LolB/LppX"/>
    <property type="match status" value="1"/>
</dbReference>
<dbReference type="SUPFAM" id="SSF89392">
    <property type="entry name" value="Prokaryotic lipoproteins and lipoprotein localization factors"/>
    <property type="match status" value="1"/>
</dbReference>
<feature type="transmembrane region" description="Helical" evidence="2">
    <location>
        <begin position="12"/>
        <end position="32"/>
    </location>
</feature>
<dbReference type="RefSeq" id="WP_188975496.1">
    <property type="nucleotide sequence ID" value="NZ_BMPD01000001.1"/>
</dbReference>
<dbReference type="OrthoDB" id="137725at2157"/>
<dbReference type="Proteomes" id="UP000614221">
    <property type="component" value="Unassembled WGS sequence"/>
</dbReference>
<evidence type="ECO:0000256" key="2">
    <source>
        <dbReference type="SAM" id="Phobius"/>
    </source>
</evidence>
<dbReference type="AlphaFoldDB" id="A0A830EU41"/>
<sequence length="279" mass="31256">MVTRHFSTEQLVPAVATVLVIGVLTISAWSLVATSGGTADHPQIDADVQQRYESIDGVNAIQTTIVSRNGTVASRTTYHATLQPGTERKRLVPINSTARASNMRISDGSTLWLYNDRRESATRVPLPETESDRGERLQRLFTKLDESKTDPQSVEPLPVVPQSERRPVKSTEEMTVSYRGTEPVDGREAYVVHVTPRNETKAYEQTVWVETQRFFPSKKRTAWTADGKHTVVTTRYANISYDTDVSSDAFSPDFPDDTTISDPEPADRRFYLRCQLCAT</sequence>
<proteinExistence type="predicted"/>
<organism evidence="3 4">
    <name type="scientific">Haloarcula sebkhae</name>
    <dbReference type="NCBI Taxonomy" id="932660"/>
    <lineage>
        <taxon>Archaea</taxon>
        <taxon>Methanobacteriati</taxon>
        <taxon>Methanobacteriota</taxon>
        <taxon>Stenosarchaea group</taxon>
        <taxon>Halobacteria</taxon>
        <taxon>Halobacteriales</taxon>
        <taxon>Haloarculaceae</taxon>
        <taxon>Haloarcula</taxon>
    </lineage>
</organism>
<feature type="region of interest" description="Disordered" evidence="1">
    <location>
        <begin position="146"/>
        <end position="177"/>
    </location>
</feature>
<reference evidence="3" key="2">
    <citation type="submission" date="2020-09" db="EMBL/GenBank/DDBJ databases">
        <authorList>
            <person name="Sun Q."/>
            <person name="Ohkuma M."/>
        </authorList>
    </citation>
    <scope>NUCLEOTIDE SEQUENCE</scope>
    <source>
        <strain evidence="3">JCM 19018</strain>
    </source>
</reference>
<protein>
    <recommendedName>
        <fullName evidence="5">Outer membrane lipoprotein carrier protein LolA</fullName>
    </recommendedName>
</protein>
<evidence type="ECO:0000313" key="4">
    <source>
        <dbReference type="Proteomes" id="UP000614221"/>
    </source>
</evidence>
<dbReference type="EMBL" id="BMPD01000001">
    <property type="protein sequence ID" value="GGK57670.1"/>
    <property type="molecule type" value="Genomic_DNA"/>
</dbReference>
<comment type="caution">
    <text evidence="3">The sequence shown here is derived from an EMBL/GenBank/DDBJ whole genome shotgun (WGS) entry which is preliminary data.</text>
</comment>
<dbReference type="InterPro" id="IPR052944">
    <property type="entry name" value="Sporulation_related"/>
</dbReference>
<keyword evidence="2" id="KW-0472">Membrane</keyword>
<accession>A0A830EU41</accession>
<name>A0A830EU41_9EURY</name>
<dbReference type="PANTHER" id="PTHR37507">
    <property type="entry name" value="SPORULATION PROTEIN YDCC"/>
    <property type="match status" value="1"/>
</dbReference>
<gene>
    <name evidence="3" type="ORF">GCM10009067_07690</name>
</gene>
<dbReference type="PANTHER" id="PTHR37507:SF2">
    <property type="entry name" value="SPORULATION PROTEIN YDCC"/>
    <property type="match status" value="1"/>
</dbReference>
<keyword evidence="2" id="KW-0812">Transmembrane</keyword>
<evidence type="ECO:0000313" key="3">
    <source>
        <dbReference type="EMBL" id="GGK57670.1"/>
    </source>
</evidence>
<keyword evidence="2" id="KW-1133">Transmembrane helix</keyword>
<feature type="compositionally biased region" description="Basic and acidic residues" evidence="1">
    <location>
        <begin position="163"/>
        <end position="172"/>
    </location>
</feature>
<evidence type="ECO:0008006" key="5">
    <source>
        <dbReference type="Google" id="ProtNLM"/>
    </source>
</evidence>
<reference evidence="3" key="1">
    <citation type="journal article" date="2014" name="Int. J. Syst. Evol. Microbiol.">
        <title>Complete genome sequence of Corynebacterium casei LMG S-19264T (=DSM 44701T), isolated from a smear-ripened cheese.</title>
        <authorList>
            <consortium name="US DOE Joint Genome Institute (JGI-PGF)"/>
            <person name="Walter F."/>
            <person name="Albersmeier A."/>
            <person name="Kalinowski J."/>
            <person name="Ruckert C."/>
        </authorList>
    </citation>
    <scope>NUCLEOTIDE SEQUENCE</scope>
    <source>
        <strain evidence="3">JCM 19018</strain>
    </source>
</reference>
<dbReference type="InterPro" id="IPR029046">
    <property type="entry name" value="LolA/LolB/LppX"/>
</dbReference>
<evidence type="ECO:0000256" key="1">
    <source>
        <dbReference type="SAM" id="MobiDB-lite"/>
    </source>
</evidence>